<reference evidence="4" key="1">
    <citation type="submission" date="2016-02" db="EMBL/GenBank/DDBJ databases">
        <title>Draft genome sequence of Microdochium bolleyi, a fungal endophyte of beachgrass.</title>
        <authorList>
            <consortium name="DOE Joint Genome Institute"/>
            <person name="David A.S."/>
            <person name="May G."/>
            <person name="Haridas S."/>
            <person name="Lim J."/>
            <person name="Wang M."/>
            <person name="Labutti K."/>
            <person name="Lipzen A."/>
            <person name="Barry K."/>
            <person name="Grigoriev I.V."/>
        </authorList>
    </citation>
    <scope>NUCLEOTIDE SEQUENCE [LARGE SCALE GENOMIC DNA]</scope>
    <source>
        <strain evidence="4">J235TASD1</strain>
    </source>
</reference>
<dbReference type="EMBL" id="KQ964334">
    <property type="protein sequence ID" value="KXJ84769.1"/>
    <property type="molecule type" value="Genomic_DNA"/>
</dbReference>
<evidence type="ECO:0000313" key="4">
    <source>
        <dbReference type="Proteomes" id="UP000070501"/>
    </source>
</evidence>
<evidence type="ECO:0000256" key="1">
    <source>
        <dbReference type="SAM" id="Coils"/>
    </source>
</evidence>
<accession>A0A136IJF3</accession>
<organism evidence="3 4">
    <name type="scientific">Microdochium bolleyi</name>
    <dbReference type="NCBI Taxonomy" id="196109"/>
    <lineage>
        <taxon>Eukaryota</taxon>
        <taxon>Fungi</taxon>
        <taxon>Dikarya</taxon>
        <taxon>Ascomycota</taxon>
        <taxon>Pezizomycotina</taxon>
        <taxon>Sordariomycetes</taxon>
        <taxon>Xylariomycetidae</taxon>
        <taxon>Xylariales</taxon>
        <taxon>Microdochiaceae</taxon>
        <taxon>Microdochium</taxon>
    </lineage>
</organism>
<dbReference type="AlphaFoldDB" id="A0A136IJF3"/>
<protein>
    <recommendedName>
        <fullName evidence="5">BZIP domain-containing protein</fullName>
    </recommendedName>
</protein>
<sequence>MSRFPARQSSANQNAARLRDNQRRHRARVKAHTAELEAQLAETKARLDAALDEIAHLTSEVESLSRGLVTERNVPRALPTVRASSPAAAAHLPSVFGPPIRDESPRPHCSGNCNQDQTHVDGEAHATQPDILVVMMSGRDCKDLPAPQSGESTAPCIDAYKVIEQQNFSGLDVVEITRWLKPGFRKAAEKGGGCRVDTQLLFALLDHISSTDGL</sequence>
<feature type="coiled-coil region" evidence="1">
    <location>
        <begin position="26"/>
        <end position="67"/>
    </location>
</feature>
<feature type="region of interest" description="Disordered" evidence="2">
    <location>
        <begin position="1"/>
        <end position="26"/>
    </location>
</feature>
<dbReference type="OrthoDB" id="4505928at2759"/>
<keyword evidence="4" id="KW-1185">Reference proteome</keyword>
<dbReference type="STRING" id="196109.A0A136IJF3"/>
<proteinExistence type="predicted"/>
<evidence type="ECO:0008006" key="5">
    <source>
        <dbReference type="Google" id="ProtNLM"/>
    </source>
</evidence>
<dbReference type="CDD" id="cd14688">
    <property type="entry name" value="bZIP_YAP"/>
    <property type="match status" value="1"/>
</dbReference>
<keyword evidence="1" id="KW-0175">Coiled coil</keyword>
<evidence type="ECO:0000256" key="2">
    <source>
        <dbReference type="SAM" id="MobiDB-lite"/>
    </source>
</evidence>
<dbReference type="Proteomes" id="UP000070501">
    <property type="component" value="Unassembled WGS sequence"/>
</dbReference>
<dbReference type="Gene3D" id="1.20.5.170">
    <property type="match status" value="1"/>
</dbReference>
<dbReference type="InParanoid" id="A0A136IJF3"/>
<dbReference type="PANTHER" id="PTHR42070:SF1">
    <property type="entry name" value="FILAMENT ASSOCIATED PROTEIN, PUTATIVE (AFU_ORTHOLOGUE AFUA_8G06630)-RELATED"/>
    <property type="match status" value="1"/>
</dbReference>
<dbReference type="PANTHER" id="PTHR42070">
    <property type="entry name" value="FILAMENT ASSOCIATED PROTEIN, PUTATIVE (AFU_ORTHOLOGUE AFUA_8G06630)-RELATED"/>
    <property type="match status" value="1"/>
</dbReference>
<gene>
    <name evidence="3" type="ORF">Micbo1qcDRAFT_154692</name>
</gene>
<evidence type="ECO:0000313" key="3">
    <source>
        <dbReference type="EMBL" id="KXJ84769.1"/>
    </source>
</evidence>
<name>A0A136IJF3_9PEZI</name>